<evidence type="ECO:0000313" key="1">
    <source>
        <dbReference type="EMBL" id="MFD2257031.1"/>
    </source>
</evidence>
<dbReference type="PROSITE" id="PS51257">
    <property type="entry name" value="PROKAR_LIPOPROTEIN"/>
    <property type="match status" value="1"/>
</dbReference>
<keyword evidence="2" id="KW-1185">Reference proteome</keyword>
<protein>
    <recommendedName>
        <fullName evidence="3">Cytochrome c domain-containing protein</fullName>
    </recommendedName>
</protein>
<organism evidence="1 2">
    <name type="scientific">Luteolibacter algae</name>
    <dbReference type="NCBI Taxonomy" id="454151"/>
    <lineage>
        <taxon>Bacteria</taxon>
        <taxon>Pseudomonadati</taxon>
        <taxon>Verrucomicrobiota</taxon>
        <taxon>Verrucomicrobiia</taxon>
        <taxon>Verrucomicrobiales</taxon>
        <taxon>Verrucomicrobiaceae</taxon>
        <taxon>Luteolibacter</taxon>
    </lineage>
</organism>
<gene>
    <name evidence="1" type="ORF">ACFSSA_10105</name>
</gene>
<comment type="caution">
    <text evidence="1">The sequence shown here is derived from an EMBL/GenBank/DDBJ whole genome shotgun (WGS) entry which is preliminary data.</text>
</comment>
<evidence type="ECO:0008006" key="3">
    <source>
        <dbReference type="Google" id="ProtNLM"/>
    </source>
</evidence>
<dbReference type="Proteomes" id="UP001597375">
    <property type="component" value="Unassembled WGS sequence"/>
</dbReference>
<name>A0ABW5DBL5_9BACT</name>
<reference evidence="2" key="1">
    <citation type="journal article" date="2019" name="Int. J. Syst. Evol. Microbiol.">
        <title>The Global Catalogue of Microorganisms (GCM) 10K type strain sequencing project: providing services to taxonomists for standard genome sequencing and annotation.</title>
        <authorList>
            <consortium name="The Broad Institute Genomics Platform"/>
            <consortium name="The Broad Institute Genome Sequencing Center for Infectious Disease"/>
            <person name="Wu L."/>
            <person name="Ma J."/>
        </authorList>
    </citation>
    <scope>NUCLEOTIDE SEQUENCE [LARGE SCALE GENOMIC DNA]</scope>
    <source>
        <strain evidence="2">CGMCC 4.7106</strain>
    </source>
</reference>
<accession>A0ABW5DBL5</accession>
<evidence type="ECO:0000313" key="2">
    <source>
        <dbReference type="Proteomes" id="UP001597375"/>
    </source>
</evidence>
<proteinExistence type="predicted"/>
<dbReference type="EMBL" id="JBHUIT010000017">
    <property type="protein sequence ID" value="MFD2257031.1"/>
    <property type="molecule type" value="Genomic_DNA"/>
</dbReference>
<sequence>MRYFKSALVSSVMAVSCAGSVQGQVDFWDLPPINYSDTAPSDRLARLSANLPDSLLQQSSTLELLKLLLEELEIPVESQVLVFSKTSLQNGLIHPRNPRSLYFSENAYVGYVPGGDIEVIVEDAVLGPVYYLVRSNTKGLVIERDTSNCLSCHGTGRTEGVPGMLIRSVFPDSDGHPLLHLGTEDTTHESPIEERWGGWYVTGNSSLPHLGNRVYTSEGSTKPEMQELDDLRSVIDVSKYPRPTSDIVALMVLEHQCRMHTLLNAASMNYRRTHYFSQSLDPTADPNEGPAGRVAESWAEKIVECMFFKNEADLEDGAEGDPAFQRAFVSRFPKTSDGETLAEFRLYGRIFKNRCSYMVYSDAFRGLPLAVKALVLGKMKKIVANDDPDFDWISGSELRRIDSILSETLPEWNR</sequence>